<evidence type="ECO:0000313" key="2">
    <source>
        <dbReference type="EMBL" id="CAL8077166.1"/>
    </source>
</evidence>
<feature type="region of interest" description="Disordered" evidence="1">
    <location>
        <begin position="1"/>
        <end position="33"/>
    </location>
</feature>
<evidence type="ECO:0000313" key="3">
    <source>
        <dbReference type="Proteomes" id="UP001642540"/>
    </source>
</evidence>
<evidence type="ECO:0000256" key="1">
    <source>
        <dbReference type="SAM" id="MobiDB-lite"/>
    </source>
</evidence>
<keyword evidence="3" id="KW-1185">Reference proteome</keyword>
<reference evidence="2 3" key="1">
    <citation type="submission" date="2024-08" db="EMBL/GenBank/DDBJ databases">
        <authorList>
            <person name="Cucini C."/>
            <person name="Frati F."/>
        </authorList>
    </citation>
    <scope>NUCLEOTIDE SEQUENCE [LARGE SCALE GENOMIC DNA]</scope>
</reference>
<feature type="compositionally biased region" description="Basic and acidic residues" evidence="1">
    <location>
        <begin position="1"/>
        <end position="21"/>
    </location>
</feature>
<dbReference type="EMBL" id="CAXLJM020000012">
    <property type="protein sequence ID" value="CAL8077166.1"/>
    <property type="molecule type" value="Genomic_DNA"/>
</dbReference>
<accession>A0ABP1PVL1</accession>
<gene>
    <name evidence="2" type="ORF">ODALV1_LOCUS3721</name>
</gene>
<name>A0ABP1PVL1_9HEXA</name>
<comment type="caution">
    <text evidence="2">The sequence shown here is derived from an EMBL/GenBank/DDBJ whole genome shotgun (WGS) entry which is preliminary data.</text>
</comment>
<proteinExistence type="predicted"/>
<protein>
    <submittedName>
        <fullName evidence="2">Uncharacterized protein</fullName>
    </submittedName>
</protein>
<sequence length="132" mass="14285">MADSTPKKAVDLSAQEGDKRQPNVGVKYPPKSHLTPLEYCTQEELESMGARGGSGFANPLPVDGVAALEVEDKFEIKKGSVLDRIARALFNDGKVVLHNPGAAPAMETTPNNDDVRKFGKEDMDCVDKPCDR</sequence>
<organism evidence="2 3">
    <name type="scientific">Orchesella dallaii</name>
    <dbReference type="NCBI Taxonomy" id="48710"/>
    <lineage>
        <taxon>Eukaryota</taxon>
        <taxon>Metazoa</taxon>
        <taxon>Ecdysozoa</taxon>
        <taxon>Arthropoda</taxon>
        <taxon>Hexapoda</taxon>
        <taxon>Collembola</taxon>
        <taxon>Entomobryomorpha</taxon>
        <taxon>Entomobryoidea</taxon>
        <taxon>Orchesellidae</taxon>
        <taxon>Orchesellinae</taxon>
        <taxon>Orchesella</taxon>
    </lineage>
</organism>
<dbReference type="Proteomes" id="UP001642540">
    <property type="component" value="Unassembled WGS sequence"/>
</dbReference>